<dbReference type="Proteomes" id="UP000018208">
    <property type="component" value="Unassembled WGS sequence"/>
</dbReference>
<dbReference type="AlphaFoldDB" id="V6LJH4"/>
<dbReference type="OrthoDB" id="5600252at2759"/>
<evidence type="ECO:0000256" key="2">
    <source>
        <dbReference type="ARBA" id="ARBA00022801"/>
    </source>
</evidence>
<dbReference type="PROSITE" id="PS51192">
    <property type="entry name" value="HELICASE_ATP_BIND_1"/>
    <property type="match status" value="1"/>
</dbReference>
<dbReference type="Pfam" id="PF00270">
    <property type="entry name" value="DEAD"/>
    <property type="match status" value="1"/>
</dbReference>
<keyword evidence="2" id="KW-0378">Hydrolase</keyword>
<evidence type="ECO:0000259" key="7">
    <source>
        <dbReference type="PROSITE" id="PS51194"/>
    </source>
</evidence>
<feature type="compositionally biased region" description="Basic and acidic residues" evidence="5">
    <location>
        <begin position="124"/>
        <end position="140"/>
    </location>
</feature>
<accession>V6LJH4</accession>
<feature type="region of interest" description="Disordered" evidence="5">
    <location>
        <begin position="114"/>
        <end position="140"/>
    </location>
</feature>
<dbReference type="Gene3D" id="3.40.50.300">
    <property type="entry name" value="P-loop containing nucleotide triphosphate hydrolases"/>
    <property type="match status" value="2"/>
</dbReference>
<dbReference type="SMART" id="SM00487">
    <property type="entry name" value="DEXDc"/>
    <property type="match status" value="1"/>
</dbReference>
<keyword evidence="10" id="KW-1185">Reference proteome</keyword>
<proteinExistence type="predicted"/>
<dbReference type="GO" id="GO:0003723">
    <property type="term" value="F:RNA binding"/>
    <property type="evidence" value="ECO:0007669"/>
    <property type="project" value="TreeGrafter"/>
</dbReference>
<gene>
    <name evidence="8" type="ORF">SS50377_15531</name>
    <name evidence="9" type="ORF">SS50377_24615</name>
</gene>
<dbReference type="InterPro" id="IPR001650">
    <property type="entry name" value="Helicase_C-like"/>
</dbReference>
<feature type="domain" description="Helicase ATP-binding" evidence="6">
    <location>
        <begin position="537"/>
        <end position="703"/>
    </location>
</feature>
<dbReference type="PROSITE" id="PS51194">
    <property type="entry name" value="HELICASE_CTER"/>
    <property type="match status" value="1"/>
</dbReference>
<evidence type="ECO:0000313" key="10">
    <source>
        <dbReference type="Proteomes" id="UP000018208"/>
    </source>
</evidence>
<name>V6LJH4_9EUKA</name>
<dbReference type="PANTHER" id="PTHR18934:SF91">
    <property type="entry name" value="PRE-MRNA-SPLICING FACTOR ATP-DEPENDENT RNA HELICASE PRP16"/>
    <property type="match status" value="1"/>
</dbReference>
<evidence type="ECO:0000256" key="1">
    <source>
        <dbReference type="ARBA" id="ARBA00022741"/>
    </source>
</evidence>
<evidence type="ECO:0000256" key="4">
    <source>
        <dbReference type="ARBA" id="ARBA00022840"/>
    </source>
</evidence>
<dbReference type="SMART" id="SM00490">
    <property type="entry name" value="HELICc"/>
    <property type="match status" value="1"/>
</dbReference>
<dbReference type="CDD" id="cd18791">
    <property type="entry name" value="SF2_C_RHA"/>
    <property type="match status" value="1"/>
</dbReference>
<protein>
    <submittedName>
        <fullName evidence="8">ATP-dependent RNA helicase</fullName>
    </submittedName>
</protein>
<evidence type="ECO:0000313" key="9">
    <source>
        <dbReference type="EMBL" id="KAH0572504.1"/>
    </source>
</evidence>
<dbReference type="InterPro" id="IPR014001">
    <property type="entry name" value="Helicase_ATP-bd"/>
</dbReference>
<sequence length="1257" mass="143554">MHQVLVKNNLVLQEPITHQQGTSSSTLFNEICGFGFQPENVAKILNTQFYDKYLMTNTEPKDKDKSSYINRNNQLRQQALKSLLLMLQPCQIPQILGGSLVDQQLFSTASASSSSNTFLPMAKMGERKPKGKRRQGDNGHTIEDAANVQQEFEKAVDIVEKTGIVSEPLIREIVQICGGDPYISYLTVITSCMQYKRGFPKLPSQLKNDAKIETYINSIRQGEIQMIKSSGYDITQYTFGCKEKQPSVYIDLEVWTVKVPIYIFQNMQITLYFHLQDTGDVQLMKDGVKSVQDPPLIADGKLWKFNQQFKGTYPFTPCYIDLKSKYLTNFGKAATLKYLYQKMQRGLYNEQPIFGCILALQDSEYEKFLLQYEEIIQISLQKSCINLKHIDNMELKNSFVMKVKHKISSGNLTHKQKIVSLSPLLFVYKEGLNSVQVIQSTVQQETGEFLMVEDKYSILLETNKKLLSEKFIYKPTTCQQHLDIYTEMNSQQLHKKIQHITQSQFQKILTSRDMSLYNQYLPGRKQLPIYIDKDLLLSKINENQCVIVTAETGSGKSTNLPQLILEQGAPVKIVITQPRRMAAISLGMRVRQESGLIQNKTIGYNVKGKSEISQDTLIQYCTIGVLLRQFINNHEELSQYTHIIIDEVHERDINTDLFLGLLKQYYQFCSPSQQLPKIIIMSATIDGAKFGNYFSFLSPAYYSLKGRLFETKFFYLDDLIQQGIKPIYKRETAQQRNHDDYDLLDDFDYEQNDIENFNYIPNTPIDDFSLNLPAIKQIVTNLIYNTPTKSGNTLIFLPGQAEIQKTVNYLQDIKSLEILPCHSQISLQDQQKLFQKSNLPRVICATNIAEASITLPNIISVIDTGLERKVKFFPKQRKNVFQTRFISKESAQQRAGRAGRVCKGTIYCCYLRSTFDDFEAQRTPEICTSSLMNSMMQLMVFSAKISSFSAHLARVSQPQIFMKNVISPPKESAISSNLKELYTSNFILYSGGKINDGVENVLLSEETEIYLSEFGAEIAFLPIEPFLGKIIFYAKKLGIDVNLAKQLVGVLSSSGIVKKVNDNLLNLERKSDFLLNFKLFQLFLKGQNMKKYDVSIQALESAKDTLNQLFEYGEVKYDVSDINLIIPLLQVSLWPSVAFINGRKGWQLTNPKNELVIHPSSILKNKVCSIILYNEQLTTSQNFITTCSVGSLVALAFSCEKPEVCFRTGSLKMHGIEFQITAINAVILTEYIKYVKKYNQGYCFIKALMEYEMYSFK</sequence>
<feature type="domain" description="Helicase C-terminal" evidence="7">
    <location>
        <begin position="778"/>
        <end position="956"/>
    </location>
</feature>
<evidence type="ECO:0000256" key="5">
    <source>
        <dbReference type="SAM" id="MobiDB-lite"/>
    </source>
</evidence>
<dbReference type="VEuPathDB" id="GiardiaDB:SS50377_24615"/>
<reference evidence="9" key="2">
    <citation type="submission" date="2020-12" db="EMBL/GenBank/DDBJ databases">
        <title>New Spironucleus salmonicida genome in near-complete chromosomes.</title>
        <authorList>
            <person name="Xu F."/>
            <person name="Kurt Z."/>
            <person name="Jimenez-Gonzalez A."/>
            <person name="Astvaldsson A."/>
            <person name="Andersson J.O."/>
            <person name="Svard S.G."/>
        </authorList>
    </citation>
    <scope>NUCLEOTIDE SEQUENCE</scope>
    <source>
        <strain evidence="9">ATCC 50377</strain>
    </source>
</reference>
<keyword evidence="1" id="KW-0547">Nucleotide-binding</keyword>
<evidence type="ECO:0000256" key="3">
    <source>
        <dbReference type="ARBA" id="ARBA00022806"/>
    </source>
</evidence>
<keyword evidence="3 8" id="KW-0347">Helicase</keyword>
<dbReference type="CDD" id="cd17917">
    <property type="entry name" value="DEXHc_RHA-like"/>
    <property type="match status" value="1"/>
</dbReference>
<dbReference type="SUPFAM" id="SSF52540">
    <property type="entry name" value="P-loop containing nucleoside triphosphate hydrolases"/>
    <property type="match status" value="1"/>
</dbReference>
<dbReference type="EMBL" id="AUWU02000005">
    <property type="protein sequence ID" value="KAH0572504.1"/>
    <property type="molecule type" value="Genomic_DNA"/>
</dbReference>
<dbReference type="EMBL" id="KI546115">
    <property type="protein sequence ID" value="EST44533.1"/>
    <property type="molecule type" value="Genomic_DNA"/>
</dbReference>
<dbReference type="InterPro" id="IPR011545">
    <property type="entry name" value="DEAD/DEAH_box_helicase_dom"/>
</dbReference>
<dbReference type="Pfam" id="PF00271">
    <property type="entry name" value="Helicase_C"/>
    <property type="match status" value="1"/>
</dbReference>
<reference evidence="8 9" key="1">
    <citation type="journal article" date="2014" name="PLoS Genet.">
        <title>The Genome of Spironucleus salmonicida Highlights a Fish Pathogen Adapted to Fluctuating Environments.</title>
        <authorList>
            <person name="Xu F."/>
            <person name="Jerlstrom-Hultqvist J."/>
            <person name="Einarsson E."/>
            <person name="Astvaldsson A."/>
            <person name="Svard S.G."/>
            <person name="Andersson J.O."/>
        </authorList>
    </citation>
    <scope>NUCLEOTIDE SEQUENCE</scope>
    <source>
        <strain evidence="9">ATCC 50377</strain>
    </source>
</reference>
<dbReference type="GO" id="GO:0016787">
    <property type="term" value="F:hydrolase activity"/>
    <property type="evidence" value="ECO:0007669"/>
    <property type="project" value="UniProtKB-KW"/>
</dbReference>
<dbReference type="GO" id="GO:0005524">
    <property type="term" value="F:ATP binding"/>
    <property type="evidence" value="ECO:0007669"/>
    <property type="project" value="UniProtKB-KW"/>
</dbReference>
<dbReference type="InterPro" id="IPR027417">
    <property type="entry name" value="P-loop_NTPase"/>
</dbReference>
<keyword evidence="4" id="KW-0067">ATP-binding</keyword>
<organism evidence="8">
    <name type="scientific">Spironucleus salmonicida</name>
    <dbReference type="NCBI Taxonomy" id="348837"/>
    <lineage>
        <taxon>Eukaryota</taxon>
        <taxon>Metamonada</taxon>
        <taxon>Diplomonadida</taxon>
        <taxon>Hexamitidae</taxon>
        <taxon>Hexamitinae</taxon>
        <taxon>Spironucleus</taxon>
    </lineage>
</organism>
<evidence type="ECO:0000259" key="6">
    <source>
        <dbReference type="PROSITE" id="PS51192"/>
    </source>
</evidence>
<dbReference type="PANTHER" id="PTHR18934">
    <property type="entry name" value="ATP-DEPENDENT RNA HELICASE"/>
    <property type="match status" value="1"/>
</dbReference>
<evidence type="ECO:0000313" key="8">
    <source>
        <dbReference type="EMBL" id="EST44533.1"/>
    </source>
</evidence>
<dbReference type="GO" id="GO:0004386">
    <property type="term" value="F:helicase activity"/>
    <property type="evidence" value="ECO:0007669"/>
    <property type="project" value="UniProtKB-KW"/>
</dbReference>